<feature type="chain" id="PRO_5022970652" description="Extracellular membrane protein CFEM domain-containing protein" evidence="2">
    <location>
        <begin position="23"/>
        <end position="229"/>
    </location>
</feature>
<evidence type="ECO:0000256" key="1">
    <source>
        <dbReference type="SAM" id="MobiDB-lite"/>
    </source>
</evidence>
<evidence type="ECO:0000256" key="2">
    <source>
        <dbReference type="SAM" id="SignalP"/>
    </source>
</evidence>
<proteinExistence type="predicted"/>
<reference evidence="3 4" key="1">
    <citation type="journal article" date="2019" name="Nat. Ecol. Evol.">
        <title>Megaphylogeny resolves global patterns of mushroom evolution.</title>
        <authorList>
            <person name="Varga T."/>
            <person name="Krizsan K."/>
            <person name="Foldi C."/>
            <person name="Dima B."/>
            <person name="Sanchez-Garcia M."/>
            <person name="Sanchez-Ramirez S."/>
            <person name="Szollosi G.J."/>
            <person name="Szarkandi J.G."/>
            <person name="Papp V."/>
            <person name="Albert L."/>
            <person name="Andreopoulos W."/>
            <person name="Angelini C."/>
            <person name="Antonin V."/>
            <person name="Barry K.W."/>
            <person name="Bougher N.L."/>
            <person name="Buchanan P."/>
            <person name="Buyck B."/>
            <person name="Bense V."/>
            <person name="Catcheside P."/>
            <person name="Chovatia M."/>
            <person name="Cooper J."/>
            <person name="Damon W."/>
            <person name="Desjardin D."/>
            <person name="Finy P."/>
            <person name="Geml J."/>
            <person name="Haridas S."/>
            <person name="Hughes K."/>
            <person name="Justo A."/>
            <person name="Karasinski D."/>
            <person name="Kautmanova I."/>
            <person name="Kiss B."/>
            <person name="Kocsube S."/>
            <person name="Kotiranta H."/>
            <person name="LaButti K.M."/>
            <person name="Lechner B.E."/>
            <person name="Liimatainen K."/>
            <person name="Lipzen A."/>
            <person name="Lukacs Z."/>
            <person name="Mihaltcheva S."/>
            <person name="Morgado L.N."/>
            <person name="Niskanen T."/>
            <person name="Noordeloos M.E."/>
            <person name="Ohm R.A."/>
            <person name="Ortiz-Santana B."/>
            <person name="Ovrebo C."/>
            <person name="Racz N."/>
            <person name="Riley R."/>
            <person name="Savchenko A."/>
            <person name="Shiryaev A."/>
            <person name="Soop K."/>
            <person name="Spirin V."/>
            <person name="Szebenyi C."/>
            <person name="Tomsovsky M."/>
            <person name="Tulloss R.E."/>
            <person name="Uehling J."/>
            <person name="Grigoriev I.V."/>
            <person name="Vagvolgyi C."/>
            <person name="Papp T."/>
            <person name="Martin F.M."/>
            <person name="Miettinen O."/>
            <person name="Hibbett D.S."/>
            <person name="Nagy L.G."/>
        </authorList>
    </citation>
    <scope>NUCLEOTIDE SEQUENCE [LARGE SCALE GENOMIC DNA]</scope>
    <source>
        <strain evidence="3 4">CBS 309.79</strain>
    </source>
</reference>
<evidence type="ECO:0000313" key="4">
    <source>
        <dbReference type="Proteomes" id="UP000305067"/>
    </source>
</evidence>
<evidence type="ECO:0008006" key="5">
    <source>
        <dbReference type="Google" id="ProtNLM"/>
    </source>
</evidence>
<sequence>MVAFMSTTFAATVLTAVTIASAAVPLAKRQEALLNPFGDFSIDDIPQRCRSPCNDAVELSNNTQCLSNIDCLCEDDDEGDDIGECFSCIIRNTEDEQARTQVLETGRNVLSEYFQVCTDGGRQIPEGTIDDEGRYFDNDSDNDDDWDDNDDGYNSDDDHNNNGGNNGGNNNAGNNGGNTDNGNNNNNNVGGNNDSVNDNADDGSGAASGLRIPAAAVLVGSFALGALAM</sequence>
<protein>
    <recommendedName>
        <fullName evidence="5">Extracellular membrane protein CFEM domain-containing protein</fullName>
    </recommendedName>
</protein>
<feature type="signal peptide" evidence="2">
    <location>
        <begin position="1"/>
        <end position="22"/>
    </location>
</feature>
<accession>A0A5C3QDI6</accession>
<evidence type="ECO:0000313" key="3">
    <source>
        <dbReference type="EMBL" id="TFK99139.1"/>
    </source>
</evidence>
<feature type="compositionally biased region" description="Acidic residues" evidence="1">
    <location>
        <begin position="138"/>
        <end position="155"/>
    </location>
</feature>
<dbReference type="Proteomes" id="UP000305067">
    <property type="component" value="Unassembled WGS sequence"/>
</dbReference>
<dbReference type="EMBL" id="ML178835">
    <property type="protein sequence ID" value="TFK99139.1"/>
    <property type="molecule type" value="Genomic_DNA"/>
</dbReference>
<keyword evidence="2" id="KW-0732">Signal</keyword>
<organism evidence="3 4">
    <name type="scientific">Pterulicium gracile</name>
    <dbReference type="NCBI Taxonomy" id="1884261"/>
    <lineage>
        <taxon>Eukaryota</taxon>
        <taxon>Fungi</taxon>
        <taxon>Dikarya</taxon>
        <taxon>Basidiomycota</taxon>
        <taxon>Agaricomycotina</taxon>
        <taxon>Agaricomycetes</taxon>
        <taxon>Agaricomycetidae</taxon>
        <taxon>Agaricales</taxon>
        <taxon>Pleurotineae</taxon>
        <taxon>Pterulaceae</taxon>
        <taxon>Pterulicium</taxon>
    </lineage>
</organism>
<name>A0A5C3QDI6_9AGAR</name>
<gene>
    <name evidence="3" type="ORF">BDV98DRAFT_185898</name>
</gene>
<feature type="compositionally biased region" description="Low complexity" evidence="1">
    <location>
        <begin position="168"/>
        <end position="202"/>
    </location>
</feature>
<dbReference type="AlphaFoldDB" id="A0A5C3QDI6"/>
<keyword evidence="4" id="KW-1185">Reference proteome</keyword>
<feature type="region of interest" description="Disordered" evidence="1">
    <location>
        <begin position="120"/>
        <end position="202"/>
    </location>
</feature>